<organism evidence="5 6">
    <name type="scientific">Tetrabaena socialis</name>
    <dbReference type="NCBI Taxonomy" id="47790"/>
    <lineage>
        <taxon>Eukaryota</taxon>
        <taxon>Viridiplantae</taxon>
        <taxon>Chlorophyta</taxon>
        <taxon>core chlorophytes</taxon>
        <taxon>Chlorophyceae</taxon>
        <taxon>CS clade</taxon>
        <taxon>Chlamydomonadales</taxon>
        <taxon>Tetrabaenaceae</taxon>
        <taxon>Tetrabaena</taxon>
    </lineage>
</organism>
<dbReference type="Gene3D" id="3.40.50.2000">
    <property type="entry name" value="Glycogen Phosphorylase B"/>
    <property type="match status" value="1"/>
</dbReference>
<accession>A0A2J8AFS8</accession>
<feature type="domain" description="Glycosyl transferase family 1" evidence="4">
    <location>
        <begin position="24"/>
        <end position="105"/>
    </location>
</feature>
<dbReference type="InterPro" id="IPR001296">
    <property type="entry name" value="Glyco_trans_1"/>
</dbReference>
<dbReference type="SUPFAM" id="SSF53756">
    <property type="entry name" value="UDP-Glycosyltransferase/glycogen phosphorylase"/>
    <property type="match status" value="1"/>
</dbReference>
<evidence type="ECO:0000256" key="1">
    <source>
        <dbReference type="ARBA" id="ARBA00001478"/>
    </source>
</evidence>
<dbReference type="PANTHER" id="PTHR46083:SF1">
    <property type="entry name" value="GLYCOGEN SYNTHASE 2-RELATED"/>
    <property type="match status" value="1"/>
</dbReference>
<proteinExistence type="predicted"/>
<dbReference type="PANTHER" id="PTHR46083">
    <property type="match status" value="1"/>
</dbReference>
<sequence length="141" mass="15048">MGAGSSIVKEIAKVMYSEPLAHMIYAAADVVVVPSMYEPCGLTQMIALRYGAVPLVRRTGGLADTVSDVDHGGGAAPRNGFVFDGSDEAALFGALDRALAMYAQQPAHWAALAQDNMRLDVSWGKSAKSYMDVYRSILGNY</sequence>
<dbReference type="Pfam" id="PF00534">
    <property type="entry name" value="Glycos_transf_1"/>
    <property type="match status" value="1"/>
</dbReference>
<name>A0A2J8AFS8_9CHLO</name>
<keyword evidence="3" id="KW-0328">Glycosyltransferase</keyword>
<dbReference type="GO" id="GO:0009011">
    <property type="term" value="F:alpha-1,4-glucan glucosyltransferase (ADP-glucose donor) activity"/>
    <property type="evidence" value="ECO:0007669"/>
    <property type="project" value="UniProtKB-EC"/>
</dbReference>
<comment type="caution">
    <text evidence="5">The sequence shown here is derived from an EMBL/GenBank/DDBJ whole genome shotgun (WGS) entry which is preliminary data.</text>
</comment>
<keyword evidence="6" id="KW-1185">Reference proteome</keyword>
<evidence type="ECO:0000313" key="5">
    <source>
        <dbReference type="EMBL" id="PNH11375.1"/>
    </source>
</evidence>
<dbReference type="EMBL" id="PGGS01000031">
    <property type="protein sequence ID" value="PNH11375.1"/>
    <property type="molecule type" value="Genomic_DNA"/>
</dbReference>
<reference evidence="5 6" key="1">
    <citation type="journal article" date="2017" name="Mol. Biol. Evol.">
        <title>The 4-celled Tetrabaena socialis nuclear genome reveals the essential components for genetic control of cell number at the origin of multicellularity in the volvocine lineage.</title>
        <authorList>
            <person name="Featherston J."/>
            <person name="Arakaki Y."/>
            <person name="Hanschen E.R."/>
            <person name="Ferris P.J."/>
            <person name="Michod R.E."/>
            <person name="Olson B.J.S.C."/>
            <person name="Nozaki H."/>
            <person name="Durand P.M."/>
        </authorList>
    </citation>
    <scope>NUCLEOTIDE SEQUENCE [LARGE SCALE GENOMIC DNA]</scope>
    <source>
        <strain evidence="5 6">NIES-571</strain>
    </source>
</reference>
<gene>
    <name evidence="5" type="ORF">TSOC_001776</name>
</gene>
<keyword evidence="3" id="KW-0808">Transferase</keyword>
<dbReference type="OrthoDB" id="2018403at2759"/>
<evidence type="ECO:0000256" key="3">
    <source>
        <dbReference type="ARBA" id="ARBA00022676"/>
    </source>
</evidence>
<dbReference type="AlphaFoldDB" id="A0A2J8AFS8"/>
<comment type="catalytic activity">
    <reaction evidence="1">
        <text>[(1-&gt;4)-alpha-D-glucosyl](n) + ADP-alpha-D-glucose = [(1-&gt;4)-alpha-D-glucosyl](n+1) + ADP + H(+)</text>
        <dbReference type="Rhea" id="RHEA:18189"/>
        <dbReference type="Rhea" id="RHEA-COMP:9584"/>
        <dbReference type="Rhea" id="RHEA-COMP:9587"/>
        <dbReference type="ChEBI" id="CHEBI:15378"/>
        <dbReference type="ChEBI" id="CHEBI:15444"/>
        <dbReference type="ChEBI" id="CHEBI:57498"/>
        <dbReference type="ChEBI" id="CHEBI:456216"/>
        <dbReference type="EC" id="2.4.1.21"/>
    </reaction>
</comment>
<protein>
    <recommendedName>
        <fullName evidence="2">starch synthase</fullName>
        <ecNumber evidence="2">2.4.1.21</ecNumber>
    </recommendedName>
</protein>
<evidence type="ECO:0000313" key="6">
    <source>
        <dbReference type="Proteomes" id="UP000236333"/>
    </source>
</evidence>
<evidence type="ECO:0000259" key="4">
    <source>
        <dbReference type="Pfam" id="PF00534"/>
    </source>
</evidence>
<dbReference type="Proteomes" id="UP000236333">
    <property type="component" value="Unassembled WGS sequence"/>
</dbReference>
<dbReference type="EC" id="2.4.1.21" evidence="2"/>
<evidence type="ECO:0000256" key="2">
    <source>
        <dbReference type="ARBA" id="ARBA00012588"/>
    </source>
</evidence>